<proteinExistence type="predicted"/>
<feature type="compositionally biased region" description="Basic and acidic residues" evidence="1">
    <location>
        <begin position="105"/>
        <end position="116"/>
    </location>
</feature>
<reference evidence="3 4" key="1">
    <citation type="submission" date="2021-06" db="EMBL/GenBank/DDBJ databases">
        <authorList>
            <person name="Palmer J.M."/>
        </authorList>
    </citation>
    <scope>NUCLEOTIDE SEQUENCE [LARGE SCALE GENOMIC DNA]</scope>
    <source>
        <strain evidence="3 4">MEX-2019</strain>
        <tissue evidence="3">Muscle</tissue>
    </source>
</reference>
<keyword evidence="2" id="KW-0732">Signal</keyword>
<feature type="compositionally biased region" description="Basic and acidic residues" evidence="1">
    <location>
        <begin position="53"/>
        <end position="62"/>
    </location>
</feature>
<comment type="caution">
    <text evidence="3">The sequence shown here is derived from an EMBL/GenBank/DDBJ whole genome shotgun (WGS) entry which is preliminary data.</text>
</comment>
<feature type="region of interest" description="Disordered" evidence="1">
    <location>
        <begin position="53"/>
        <end position="116"/>
    </location>
</feature>
<gene>
    <name evidence="3" type="ORF">CRENBAI_002249</name>
</gene>
<feature type="chain" id="PRO_5043787958" evidence="2">
    <location>
        <begin position="17"/>
        <end position="116"/>
    </location>
</feature>
<feature type="signal peptide" evidence="2">
    <location>
        <begin position="1"/>
        <end position="16"/>
    </location>
</feature>
<protein>
    <submittedName>
        <fullName evidence="3">Uncharacterized protein</fullName>
    </submittedName>
</protein>
<name>A0AAV9RE80_9TELE</name>
<dbReference type="EMBL" id="JAHHUM010002028">
    <property type="protein sequence ID" value="KAK5607290.1"/>
    <property type="molecule type" value="Genomic_DNA"/>
</dbReference>
<keyword evidence="4" id="KW-1185">Reference proteome</keyword>
<dbReference type="AlphaFoldDB" id="A0AAV9RE80"/>
<evidence type="ECO:0000313" key="4">
    <source>
        <dbReference type="Proteomes" id="UP001311232"/>
    </source>
</evidence>
<evidence type="ECO:0000256" key="1">
    <source>
        <dbReference type="SAM" id="MobiDB-lite"/>
    </source>
</evidence>
<accession>A0AAV9RE80</accession>
<organism evidence="3 4">
    <name type="scientific">Crenichthys baileyi</name>
    <name type="common">White River springfish</name>
    <dbReference type="NCBI Taxonomy" id="28760"/>
    <lineage>
        <taxon>Eukaryota</taxon>
        <taxon>Metazoa</taxon>
        <taxon>Chordata</taxon>
        <taxon>Craniata</taxon>
        <taxon>Vertebrata</taxon>
        <taxon>Euteleostomi</taxon>
        <taxon>Actinopterygii</taxon>
        <taxon>Neopterygii</taxon>
        <taxon>Teleostei</taxon>
        <taxon>Neoteleostei</taxon>
        <taxon>Acanthomorphata</taxon>
        <taxon>Ovalentaria</taxon>
        <taxon>Atherinomorphae</taxon>
        <taxon>Cyprinodontiformes</taxon>
        <taxon>Goodeidae</taxon>
        <taxon>Crenichthys</taxon>
    </lineage>
</organism>
<dbReference type="Proteomes" id="UP001311232">
    <property type="component" value="Unassembled WGS sequence"/>
</dbReference>
<evidence type="ECO:0000256" key="2">
    <source>
        <dbReference type="SAM" id="SignalP"/>
    </source>
</evidence>
<sequence>MLSLLSIRLLFHILSPGYLHFSQKEHQPLLMTSHCLPFYTFWVFLLQKEGDIQPEEKEKSSEQDEDDDGRQVQARRALAVMTVTTKPNNLEREEGGDVKNGTKSLHAERNLETEGD</sequence>
<evidence type="ECO:0000313" key="3">
    <source>
        <dbReference type="EMBL" id="KAK5607290.1"/>
    </source>
</evidence>